<reference evidence="8 9" key="1">
    <citation type="submission" date="2020-01" db="EMBL/GenBank/DDBJ databases">
        <title>Genomes assembled from Gulf of Kutch pelagic sediment metagenomes.</title>
        <authorList>
            <person name="Chandrashekar M."/>
            <person name="Mahajan M.S."/>
            <person name="Dave K.J."/>
            <person name="Vatsa P."/>
            <person name="Nathani N.M."/>
        </authorList>
    </citation>
    <scope>NUCLEOTIDE SEQUENCE [LARGE SCALE GENOMIC DNA]</scope>
    <source>
        <strain evidence="8">KS3-K002</strain>
    </source>
</reference>
<feature type="domain" description="Transketolase-like pyrimidine-binding" evidence="7">
    <location>
        <begin position="593"/>
        <end position="786"/>
    </location>
</feature>
<dbReference type="GO" id="GO:0004591">
    <property type="term" value="F:oxoglutarate dehydrogenase (succinyl-transferring) activity"/>
    <property type="evidence" value="ECO:0007669"/>
    <property type="project" value="UniProtKB-EC"/>
</dbReference>
<dbReference type="PANTHER" id="PTHR23152">
    <property type="entry name" value="2-OXOGLUTARATE DEHYDROGENASE"/>
    <property type="match status" value="1"/>
</dbReference>
<feature type="region of interest" description="Disordered" evidence="6">
    <location>
        <begin position="938"/>
        <end position="1000"/>
    </location>
</feature>
<evidence type="ECO:0000256" key="2">
    <source>
        <dbReference type="ARBA" id="ARBA00003906"/>
    </source>
</evidence>
<dbReference type="Pfam" id="PF16870">
    <property type="entry name" value="OxoGdeHyase_C"/>
    <property type="match status" value="1"/>
</dbReference>
<feature type="region of interest" description="Disordered" evidence="6">
    <location>
        <begin position="48"/>
        <end position="78"/>
    </location>
</feature>
<comment type="function">
    <text evidence="2">E1 component of the 2-oxoglutarate dehydrogenase (OGDH) complex which catalyzes the decarboxylation of 2-oxoglutarate, the first step in the conversion of 2-oxoglutarate to succinyl-CoA and CO(2).</text>
</comment>
<dbReference type="PANTHER" id="PTHR23152:SF4">
    <property type="entry name" value="2-OXOADIPATE DEHYDROGENASE COMPLEX COMPONENT E1"/>
    <property type="match status" value="1"/>
</dbReference>
<dbReference type="InterPro" id="IPR011603">
    <property type="entry name" value="2oxoglutarate_DH_E1"/>
</dbReference>
<evidence type="ECO:0000256" key="4">
    <source>
        <dbReference type="ARBA" id="ARBA00023002"/>
    </source>
</evidence>
<dbReference type="SUPFAM" id="SSF52518">
    <property type="entry name" value="Thiamin diphosphate-binding fold (THDP-binding)"/>
    <property type="match status" value="2"/>
</dbReference>
<organism evidence="8 9">
    <name type="scientific">Candidatus Kutchimonas denitrificans</name>
    <dbReference type="NCBI Taxonomy" id="3056748"/>
    <lineage>
        <taxon>Bacteria</taxon>
        <taxon>Pseudomonadati</taxon>
        <taxon>Gemmatimonadota</taxon>
        <taxon>Gemmatimonadia</taxon>
        <taxon>Candidatus Palauibacterales</taxon>
        <taxon>Candidatus Palauibacteraceae</taxon>
        <taxon>Candidatus Kutchimonas</taxon>
    </lineage>
</organism>
<protein>
    <recommendedName>
        <fullName evidence="3">oxoglutarate dehydrogenase (succinyl-transferring)</fullName>
        <ecNumber evidence="3">1.2.4.2</ecNumber>
    </recommendedName>
</protein>
<dbReference type="InterPro" id="IPR005475">
    <property type="entry name" value="Transketolase-like_Pyr-bd"/>
</dbReference>
<dbReference type="NCBIfam" id="NF008907">
    <property type="entry name" value="PRK12270.1"/>
    <property type="match status" value="1"/>
</dbReference>
<feature type="compositionally biased region" description="Basic residues" evidence="6">
    <location>
        <begin position="982"/>
        <end position="1000"/>
    </location>
</feature>
<proteinExistence type="predicted"/>
<dbReference type="InterPro" id="IPR042179">
    <property type="entry name" value="KGD_C_sf"/>
</dbReference>
<dbReference type="Gene3D" id="3.40.50.970">
    <property type="match status" value="1"/>
</dbReference>
<dbReference type="GO" id="GO:0005829">
    <property type="term" value="C:cytosol"/>
    <property type="evidence" value="ECO:0007669"/>
    <property type="project" value="TreeGrafter"/>
</dbReference>
<dbReference type="GO" id="GO:0030976">
    <property type="term" value="F:thiamine pyrophosphate binding"/>
    <property type="evidence" value="ECO:0007669"/>
    <property type="project" value="InterPro"/>
</dbReference>
<dbReference type="Pfam" id="PF00676">
    <property type="entry name" value="E1_dh"/>
    <property type="match status" value="1"/>
</dbReference>
<evidence type="ECO:0000313" key="8">
    <source>
        <dbReference type="EMBL" id="NIR74592.1"/>
    </source>
</evidence>
<feature type="compositionally biased region" description="Basic and acidic residues" evidence="6">
    <location>
        <begin position="51"/>
        <end position="64"/>
    </location>
</feature>
<dbReference type="Gene3D" id="3.40.50.12470">
    <property type="match status" value="1"/>
</dbReference>
<accession>A0AAE4Z8G1</accession>
<evidence type="ECO:0000259" key="7">
    <source>
        <dbReference type="SMART" id="SM00861"/>
    </source>
</evidence>
<dbReference type="GO" id="GO:0045252">
    <property type="term" value="C:oxoglutarate dehydrogenase complex"/>
    <property type="evidence" value="ECO:0007669"/>
    <property type="project" value="TreeGrafter"/>
</dbReference>
<dbReference type="CDD" id="cd02016">
    <property type="entry name" value="TPP_E1_OGDC_like"/>
    <property type="match status" value="1"/>
</dbReference>
<dbReference type="PIRSF" id="PIRSF000157">
    <property type="entry name" value="Oxoglu_dh_E1"/>
    <property type="match status" value="1"/>
</dbReference>
<dbReference type="InterPro" id="IPR029061">
    <property type="entry name" value="THDP-binding"/>
</dbReference>
<comment type="caution">
    <text evidence="8">The sequence shown here is derived from an EMBL/GenBank/DDBJ whole genome shotgun (WGS) entry which is preliminary data.</text>
</comment>
<evidence type="ECO:0000256" key="3">
    <source>
        <dbReference type="ARBA" id="ARBA00012280"/>
    </source>
</evidence>
<gene>
    <name evidence="8" type="ORF">GWO12_05705</name>
</gene>
<keyword evidence="5" id="KW-0786">Thiamine pyrophosphate</keyword>
<sequence length="1000" mass="112204">MSNHSPTSDPRARAVAELYRDFARDAASVDPGWREVFSRLDDEAAGWLKTLDGDRRAPAERPPSRTEAAPPGLEDDSQRAALDSVRALMMIRAYRVRGHLEANLDPLNLAPEESHPELDPETYGFTEADMDRPIYLHGVLGLDTATLREIHGVLRRDYCRTIGLEFMHLQDPEEKAWIQLRMEGVMHRTHMKPEAQREVLERLTEAEIFEKFLNRKYTGTKRFSLEGAEAAVPALETILQRGAELDLHEIVLGMAHRGRINVLANVMQKPLRAIFHEFQGGAATPEEIGGSGDVKYHLGTSTDRQIMGRSVHLSLVPNPSHLEAVDPVVLGKVRSSQDQRDDVNRCHVMGILIHGDAAFAAQGVAAETLQLGELDGYTSGGVIHLIINNQIGFTTNPMAARSSPYPSDLAKAIQAPIVHVNGDDPDAVVQAALFAIDFRQVFKRDVVIDMYCYRRHGHNEGDEPAFTQPRMYREIKDHPTVRRIYAEKLVADDVVTEDEVEELIAGYEKRLEDEFQAAEDYRPKKADWLEGAWSGIEPADDLDFNPCKTDVALETLQEVGRALTTVPDEFNINRKLVRQLKTKRKMFSEDEPFDWATGEALAFGTLLLEDHPVRLSGEDSNRGTFSQRHATWVDQETEEPYVPLNHIRDGQSRFEVVDSPLSEFGALGFEYGYAMDEPRALVLWEAQFGDFANGAQVIIDQFIAAGEAKWLRMCGLVMLLPHGYEGQGPEHSSARLERFLQLSAQQNLQVVNPTTPANYFHVLRRQLHRRFRKPLIVMTPKSLLRHKRAVSRLAEFGPDSCFEQVKPCEELPSEAADARQLVLCSGKVYYDLLEEREKRETKDVHILRLEQLYPFPEAVLERALEPYKHCRLVWCQEEPHNMGAWTFVVHRLLRAAEKVGFEDPVPRYVGRAEAASPATGLYRRHVEEQERLVDAALSVGGGGTAGAPKREAAADGGGDGRKTESSGKSKQRRSRSDAKAKSSGKGKRSRQKKAKKGSGS</sequence>
<dbReference type="InterPro" id="IPR001017">
    <property type="entry name" value="DH_E1"/>
</dbReference>
<comment type="cofactor">
    <cofactor evidence="1">
        <name>thiamine diphosphate</name>
        <dbReference type="ChEBI" id="CHEBI:58937"/>
    </cofactor>
</comment>
<dbReference type="EMBL" id="JAACAK010000046">
    <property type="protein sequence ID" value="NIR74592.1"/>
    <property type="molecule type" value="Genomic_DNA"/>
</dbReference>
<name>A0AAE4Z8G1_9BACT</name>
<dbReference type="NCBIfam" id="TIGR00239">
    <property type="entry name" value="2oxo_dh_E1"/>
    <property type="match status" value="1"/>
</dbReference>
<dbReference type="SMART" id="SM00861">
    <property type="entry name" value="Transket_pyr"/>
    <property type="match status" value="1"/>
</dbReference>
<feature type="compositionally biased region" description="Basic and acidic residues" evidence="6">
    <location>
        <begin position="948"/>
        <end position="967"/>
    </location>
</feature>
<dbReference type="NCBIfam" id="NF006914">
    <property type="entry name" value="PRK09404.1"/>
    <property type="match status" value="1"/>
</dbReference>
<dbReference type="Proteomes" id="UP000702544">
    <property type="component" value="Unassembled WGS sequence"/>
</dbReference>
<dbReference type="GO" id="GO:0006099">
    <property type="term" value="P:tricarboxylic acid cycle"/>
    <property type="evidence" value="ECO:0007669"/>
    <property type="project" value="TreeGrafter"/>
</dbReference>
<dbReference type="Gene3D" id="1.10.287.1150">
    <property type="entry name" value="TPP helical domain"/>
    <property type="match status" value="1"/>
</dbReference>
<dbReference type="FunFam" id="3.40.50.12470:FF:000003">
    <property type="entry name" value="2-oxoglutarate dehydrogenase E1 component"/>
    <property type="match status" value="1"/>
</dbReference>
<dbReference type="EC" id="1.2.4.2" evidence="3"/>
<evidence type="ECO:0000256" key="5">
    <source>
        <dbReference type="ARBA" id="ARBA00023052"/>
    </source>
</evidence>
<evidence type="ECO:0000256" key="6">
    <source>
        <dbReference type="SAM" id="MobiDB-lite"/>
    </source>
</evidence>
<keyword evidence="4 8" id="KW-0560">Oxidoreductase</keyword>
<dbReference type="Gene3D" id="3.40.50.11610">
    <property type="entry name" value="Multifunctional 2-oxoglutarate metabolism enzyme, C-terminal domain"/>
    <property type="match status" value="1"/>
</dbReference>
<evidence type="ECO:0000313" key="9">
    <source>
        <dbReference type="Proteomes" id="UP000702544"/>
    </source>
</evidence>
<dbReference type="Pfam" id="PF02779">
    <property type="entry name" value="Transket_pyr"/>
    <property type="match status" value="1"/>
</dbReference>
<dbReference type="AlphaFoldDB" id="A0AAE4Z8G1"/>
<dbReference type="InterPro" id="IPR031717">
    <property type="entry name" value="ODO-1/KGD_C"/>
</dbReference>
<evidence type="ECO:0000256" key="1">
    <source>
        <dbReference type="ARBA" id="ARBA00001964"/>
    </source>
</evidence>